<accession>A0A2C5YH30</accession>
<dbReference type="AlphaFoldDB" id="A0A2C5YH30"/>
<sequence>MRRPRFEMSQRQTIDASSKKTFRPKNPYLSHQKTPDRAWYLEGWGKKPKPSPDGNKESWWRIHLGLALQEAPTMDNEPSRASRYAEAEANRILSSNKKHYAAHDKEPLDSKYEVQQGKFLPEPHPTDSYGQHQGPPSPSFQRPPSSSFDLPPTAQLQRQLLQKRAGSDFDSVDEAMADDTDSIRNLMRMENQWKLPSRSRNRHPLPLREEEATKNDYQENTTTSRLPTNKKPA</sequence>
<feature type="region of interest" description="Disordered" evidence="1">
    <location>
        <begin position="94"/>
        <end position="155"/>
    </location>
</feature>
<name>A0A2C5YH30_9HYPO</name>
<feature type="compositionally biased region" description="Polar residues" evidence="1">
    <location>
        <begin position="218"/>
        <end position="227"/>
    </location>
</feature>
<feature type="region of interest" description="Disordered" evidence="1">
    <location>
        <begin position="1"/>
        <end position="34"/>
    </location>
</feature>
<evidence type="ECO:0000313" key="3">
    <source>
        <dbReference type="Proteomes" id="UP000226192"/>
    </source>
</evidence>
<dbReference type="Proteomes" id="UP000226192">
    <property type="component" value="Unassembled WGS sequence"/>
</dbReference>
<feature type="region of interest" description="Disordered" evidence="1">
    <location>
        <begin position="69"/>
        <end position="88"/>
    </location>
</feature>
<feature type="region of interest" description="Disordered" evidence="1">
    <location>
        <begin position="160"/>
        <end position="179"/>
    </location>
</feature>
<organism evidence="2 3">
    <name type="scientific">Ophiocordyceps australis</name>
    <dbReference type="NCBI Taxonomy" id="1399860"/>
    <lineage>
        <taxon>Eukaryota</taxon>
        <taxon>Fungi</taxon>
        <taxon>Dikarya</taxon>
        <taxon>Ascomycota</taxon>
        <taxon>Pezizomycotina</taxon>
        <taxon>Sordariomycetes</taxon>
        <taxon>Hypocreomycetidae</taxon>
        <taxon>Hypocreales</taxon>
        <taxon>Ophiocordycipitaceae</taxon>
        <taxon>Ophiocordyceps</taxon>
    </lineage>
</organism>
<protein>
    <submittedName>
        <fullName evidence="2">Uncharacterized protein</fullName>
    </submittedName>
</protein>
<proteinExistence type="predicted"/>
<feature type="compositionally biased region" description="Basic and acidic residues" evidence="1">
    <location>
        <begin position="77"/>
        <end position="88"/>
    </location>
</feature>
<reference evidence="2 3" key="1">
    <citation type="submission" date="2017-06" db="EMBL/GenBank/DDBJ databases">
        <title>Ant-infecting Ophiocordyceps genomes reveal a high diversity of potential behavioral manipulation genes and a possible major role for enterotoxins.</title>
        <authorList>
            <person name="De Bekker C."/>
            <person name="Evans H.C."/>
            <person name="Brachmann A."/>
            <person name="Hughes D.P."/>
        </authorList>
    </citation>
    <scope>NUCLEOTIDE SEQUENCE [LARGE SCALE GENOMIC DNA]</scope>
    <source>
        <strain evidence="2 3">Map64</strain>
    </source>
</reference>
<feature type="compositionally biased region" description="Acidic residues" evidence="1">
    <location>
        <begin position="170"/>
        <end position="179"/>
    </location>
</feature>
<gene>
    <name evidence="2" type="ORF">CDD81_6439</name>
</gene>
<dbReference type="EMBL" id="NJET01000006">
    <property type="protein sequence ID" value="PHH66602.1"/>
    <property type="molecule type" value="Genomic_DNA"/>
</dbReference>
<evidence type="ECO:0000313" key="2">
    <source>
        <dbReference type="EMBL" id="PHH66602.1"/>
    </source>
</evidence>
<evidence type="ECO:0000256" key="1">
    <source>
        <dbReference type="SAM" id="MobiDB-lite"/>
    </source>
</evidence>
<comment type="caution">
    <text evidence="2">The sequence shown here is derived from an EMBL/GenBank/DDBJ whole genome shotgun (WGS) entry which is preliminary data.</text>
</comment>
<keyword evidence="3" id="KW-1185">Reference proteome</keyword>
<feature type="compositionally biased region" description="Basic and acidic residues" evidence="1">
    <location>
        <begin position="206"/>
        <end position="217"/>
    </location>
</feature>
<feature type="compositionally biased region" description="Basic and acidic residues" evidence="1">
    <location>
        <begin position="101"/>
        <end position="112"/>
    </location>
</feature>
<feature type="region of interest" description="Disordered" evidence="1">
    <location>
        <begin position="190"/>
        <end position="233"/>
    </location>
</feature>